<evidence type="ECO:0000313" key="3">
    <source>
        <dbReference type="EMBL" id="SMH29435.1"/>
    </source>
</evidence>
<dbReference type="SUPFAM" id="SSF53850">
    <property type="entry name" value="Periplasmic binding protein-like II"/>
    <property type="match status" value="1"/>
</dbReference>
<sequence>MTRLTRMLLGATVALGTITGAAWAQDATLKLHQMLPPQATIPAKALRPWAEKVMKESGGRIKIDQFDAMALGGKPPELIDQAKDGVVDIVWTVIGYTPGRFPSTEAFELPFMMTTGEATSRAVQEYCEKHCMDEFKDWKVIAWHAHGPGLIHSKNPVNKLEDMKGLKVRGGSRMINQMLEKLGATPVGMPVPAVTEALSKGVIDATTIPWEVTPSLKVAELVKNHTGFSGKNGLYTQTFVVAMNKASYDKLPDDLKKVIDDNSGIETAAFFGKVMDDGDKVGLAIAEKLGNNIVTLDEAETQRWKDAAAPLVEAWEAEMTAKGKDGKALVSEARALVDKYSTGM</sequence>
<dbReference type="Proteomes" id="UP000193083">
    <property type="component" value="Unassembled WGS sequence"/>
</dbReference>
<dbReference type="CDD" id="cd13665">
    <property type="entry name" value="PBP2_TRAP_Dctp3_4"/>
    <property type="match status" value="1"/>
</dbReference>
<dbReference type="InterPro" id="IPR038404">
    <property type="entry name" value="TRAP_DctP_sf"/>
</dbReference>
<dbReference type="GO" id="GO:0055085">
    <property type="term" value="P:transmembrane transport"/>
    <property type="evidence" value="ECO:0007669"/>
    <property type="project" value="InterPro"/>
</dbReference>
<dbReference type="EMBL" id="FXBL01000004">
    <property type="protein sequence ID" value="SMH29435.1"/>
    <property type="molecule type" value="Genomic_DNA"/>
</dbReference>
<feature type="chain" id="PRO_5012236970" evidence="2">
    <location>
        <begin position="25"/>
        <end position="344"/>
    </location>
</feature>
<protein>
    <submittedName>
        <fullName evidence="3">TRAP-type C4-dicarboxylate transport system, substrate-binding protein</fullName>
    </submittedName>
</protein>
<name>A0A1X7MX32_9HYPH</name>
<dbReference type="Gene3D" id="3.40.190.170">
    <property type="entry name" value="Bacterial extracellular solute-binding protein, family 7"/>
    <property type="match status" value="1"/>
</dbReference>
<evidence type="ECO:0000256" key="2">
    <source>
        <dbReference type="SAM" id="SignalP"/>
    </source>
</evidence>
<evidence type="ECO:0000313" key="4">
    <source>
        <dbReference type="Proteomes" id="UP000193083"/>
    </source>
</evidence>
<accession>A0A1X7MX32</accession>
<dbReference type="PANTHER" id="PTHR33376">
    <property type="match status" value="1"/>
</dbReference>
<keyword evidence="4" id="KW-1185">Reference proteome</keyword>
<dbReference type="AlphaFoldDB" id="A0A1X7MX32"/>
<dbReference type="OrthoDB" id="9799287at2"/>
<proteinExistence type="predicted"/>
<dbReference type="Pfam" id="PF03480">
    <property type="entry name" value="DctP"/>
    <property type="match status" value="1"/>
</dbReference>
<dbReference type="PANTHER" id="PTHR33376:SF15">
    <property type="entry name" value="BLL6794 PROTEIN"/>
    <property type="match status" value="1"/>
</dbReference>
<reference evidence="3 4" key="1">
    <citation type="submission" date="2017-04" db="EMBL/GenBank/DDBJ databases">
        <authorList>
            <person name="Afonso C.L."/>
            <person name="Miller P.J."/>
            <person name="Scott M.A."/>
            <person name="Spackman E."/>
            <person name="Goraichik I."/>
            <person name="Dimitrov K.M."/>
            <person name="Suarez D.L."/>
            <person name="Swayne D.E."/>
        </authorList>
    </citation>
    <scope>NUCLEOTIDE SEQUENCE [LARGE SCALE GENOMIC DNA]</scope>
    <source>
        <strain evidence="3 4">B5P</strain>
    </source>
</reference>
<dbReference type="InterPro" id="IPR018389">
    <property type="entry name" value="DctP_fam"/>
</dbReference>
<gene>
    <name evidence="3" type="ORF">SAMN02982922_0895</name>
</gene>
<feature type="signal peptide" evidence="2">
    <location>
        <begin position="1"/>
        <end position="24"/>
    </location>
</feature>
<evidence type="ECO:0000256" key="1">
    <source>
        <dbReference type="ARBA" id="ARBA00022729"/>
    </source>
</evidence>
<dbReference type="NCBIfam" id="NF037995">
    <property type="entry name" value="TRAP_S1"/>
    <property type="match status" value="1"/>
</dbReference>
<organism evidence="3 4">
    <name type="scientific">Mesorhizobium australicum</name>
    <dbReference type="NCBI Taxonomy" id="536018"/>
    <lineage>
        <taxon>Bacteria</taxon>
        <taxon>Pseudomonadati</taxon>
        <taxon>Pseudomonadota</taxon>
        <taxon>Alphaproteobacteria</taxon>
        <taxon>Hyphomicrobiales</taxon>
        <taxon>Phyllobacteriaceae</taxon>
        <taxon>Mesorhizobium</taxon>
    </lineage>
</organism>
<keyword evidence="1 2" id="KW-0732">Signal</keyword>
<dbReference type="RefSeq" id="WP_085463048.1">
    <property type="nucleotide sequence ID" value="NZ_FXBL01000004.1"/>
</dbReference>